<keyword evidence="1" id="KW-0614">Plasmid</keyword>
<dbReference type="Proteomes" id="UP001305925">
    <property type="component" value="Plasmid lp38"/>
</dbReference>
<geneLocation type="plasmid" evidence="1 2">
    <name>lp38</name>
</geneLocation>
<keyword evidence="2" id="KW-1185">Reference proteome</keyword>
<evidence type="ECO:0000313" key="1">
    <source>
        <dbReference type="EMBL" id="XOU08975.1"/>
    </source>
</evidence>
<sequence>MIIATAIVLREMAKDGQLTVNSEENDTVKTAIKIGVTKTLVILTSVSKHSVGVIIENLP</sequence>
<organism evidence="1 2">
    <name type="scientific">Borreliella americana</name>
    <dbReference type="NCBI Taxonomy" id="478807"/>
    <lineage>
        <taxon>Bacteria</taxon>
        <taxon>Pseudomonadati</taxon>
        <taxon>Spirochaetota</taxon>
        <taxon>Spirochaetia</taxon>
        <taxon>Spirochaetales</taxon>
        <taxon>Borreliaceae</taxon>
        <taxon>Borreliella</taxon>
    </lineage>
</organism>
<reference evidence="1" key="1">
    <citation type="submission" date="2024-11" db="EMBL/GenBank/DDBJ databases">
        <title>Sequencing of Borrelia variable plasmids from multiple Borrelia sensu lato isolates.</title>
        <authorList>
            <person name="Mongodin E.F."/>
            <person name="Rudenko N."/>
            <person name="Fraser C.M."/>
            <person name="Schutzer S."/>
            <person name="Luft B."/>
            <person name="Morgan R."/>
            <person name="Casjens S."/>
            <person name="Qiu W."/>
        </authorList>
    </citation>
    <scope>NUCLEOTIDE SEQUENCE</scope>
    <source>
        <strain evidence="1">SCW30h</strain>
    </source>
</reference>
<name>A0ACD5G6I7_9SPIR</name>
<accession>A0ACD5G6I7</accession>
<protein>
    <submittedName>
        <fullName evidence="1">Variable large family protein</fullName>
    </submittedName>
</protein>
<proteinExistence type="predicted"/>
<dbReference type="EMBL" id="CP179253">
    <property type="protein sequence ID" value="XOU08975.1"/>
    <property type="molecule type" value="Genomic_DNA"/>
</dbReference>
<evidence type="ECO:0000313" key="2">
    <source>
        <dbReference type="Proteomes" id="UP001305925"/>
    </source>
</evidence>
<gene>
    <name evidence="1" type="ORF">QIA00_05285</name>
</gene>